<protein>
    <recommendedName>
        <fullName evidence="2">CRIB domain-containing protein</fullName>
    </recommendedName>
</protein>
<reference evidence="3" key="1">
    <citation type="submission" date="2022-07" db="EMBL/GenBank/DDBJ databases">
        <authorList>
            <person name="Macas J."/>
            <person name="Novak P."/>
            <person name="Neumann P."/>
        </authorList>
    </citation>
    <scope>NUCLEOTIDE SEQUENCE</scope>
</reference>
<evidence type="ECO:0000313" key="4">
    <source>
        <dbReference type="Proteomes" id="UP001152523"/>
    </source>
</evidence>
<dbReference type="Gene3D" id="3.90.810.10">
    <property type="entry name" value="CRIB domain"/>
    <property type="match status" value="1"/>
</dbReference>
<feature type="domain" description="CRIB" evidence="2">
    <location>
        <begin position="29"/>
        <end position="42"/>
    </location>
</feature>
<dbReference type="Proteomes" id="UP001152523">
    <property type="component" value="Unassembled WGS sequence"/>
</dbReference>
<gene>
    <name evidence="3" type="ORF">CEPIT_LOCUS179</name>
</gene>
<feature type="compositionally biased region" description="Basic residues" evidence="1">
    <location>
        <begin position="126"/>
        <end position="135"/>
    </location>
</feature>
<feature type="compositionally biased region" description="Low complexity" evidence="1">
    <location>
        <begin position="171"/>
        <end position="187"/>
    </location>
</feature>
<dbReference type="AlphaFoldDB" id="A0AAV0BUX8"/>
<feature type="compositionally biased region" description="Basic and acidic residues" evidence="1">
    <location>
        <begin position="74"/>
        <end position="105"/>
    </location>
</feature>
<evidence type="ECO:0000256" key="1">
    <source>
        <dbReference type="SAM" id="MobiDB-lite"/>
    </source>
</evidence>
<dbReference type="Pfam" id="PF00786">
    <property type="entry name" value="PBD"/>
    <property type="match status" value="1"/>
</dbReference>
<dbReference type="InterPro" id="IPR036936">
    <property type="entry name" value="CRIB_dom_sf"/>
</dbReference>
<dbReference type="PANTHER" id="PTHR46325:SF39">
    <property type="entry name" value="CRIB DOMAIN-CONTAINING PROTEIN RIC8"/>
    <property type="match status" value="1"/>
</dbReference>
<name>A0AAV0BUX8_9ASTE</name>
<organism evidence="3 4">
    <name type="scientific">Cuscuta epithymum</name>
    <dbReference type="NCBI Taxonomy" id="186058"/>
    <lineage>
        <taxon>Eukaryota</taxon>
        <taxon>Viridiplantae</taxon>
        <taxon>Streptophyta</taxon>
        <taxon>Embryophyta</taxon>
        <taxon>Tracheophyta</taxon>
        <taxon>Spermatophyta</taxon>
        <taxon>Magnoliopsida</taxon>
        <taxon>eudicotyledons</taxon>
        <taxon>Gunneridae</taxon>
        <taxon>Pentapetalae</taxon>
        <taxon>asterids</taxon>
        <taxon>lamiids</taxon>
        <taxon>Solanales</taxon>
        <taxon>Convolvulaceae</taxon>
        <taxon>Cuscuteae</taxon>
        <taxon>Cuscuta</taxon>
        <taxon>Cuscuta subgen. Cuscuta</taxon>
    </lineage>
</organism>
<dbReference type="SMART" id="SM00285">
    <property type="entry name" value="PBD"/>
    <property type="match status" value="1"/>
</dbReference>
<dbReference type="InterPro" id="IPR000095">
    <property type="entry name" value="CRIB_dom"/>
</dbReference>
<proteinExistence type="predicted"/>
<evidence type="ECO:0000313" key="3">
    <source>
        <dbReference type="EMBL" id="CAH9051183.1"/>
    </source>
</evidence>
<evidence type="ECO:0000259" key="2">
    <source>
        <dbReference type="PROSITE" id="PS50108"/>
    </source>
</evidence>
<dbReference type="EMBL" id="CAMAPF010000003">
    <property type="protein sequence ID" value="CAH9051183.1"/>
    <property type="molecule type" value="Genomic_DNA"/>
</dbReference>
<comment type="caution">
    <text evidence="3">The sequence shown here is derived from an EMBL/GenBank/DDBJ whole genome shotgun (WGS) entry which is preliminary data.</text>
</comment>
<accession>A0AAV0BUX8</accession>
<sequence length="221" mass="23947">MSTKVKGLIKGLRYISQIFDEEKEAEIQIGFPTDVKHVAHIGWDGPSAVDNPTWMDEFKGAGALKSAPLGQPVDSKENPEIKWVSEDSKGRRGKSGSRDAAEGKKSSRRHLSCSDNDGGGDSPKSSKPRQSRRHKTAIEGSKPDAGPDPSLPDVPKKSRRKKSRDFNLDGSTRSSRTCKSSATTATAVTQDADQGEPSQRTIDDDDSLSKPLAKVEEVENC</sequence>
<feature type="region of interest" description="Disordered" evidence="1">
    <location>
        <begin position="62"/>
        <end position="221"/>
    </location>
</feature>
<dbReference type="PANTHER" id="PTHR46325">
    <property type="entry name" value="CRIB DOMAIN-CONTAINING PROTEIN RIC8"/>
    <property type="match status" value="1"/>
</dbReference>
<keyword evidence="4" id="KW-1185">Reference proteome</keyword>
<dbReference type="CDD" id="cd00132">
    <property type="entry name" value="CRIB"/>
    <property type="match status" value="1"/>
</dbReference>
<dbReference type="PROSITE" id="PS50108">
    <property type="entry name" value="CRIB"/>
    <property type="match status" value="1"/>
</dbReference>
<feature type="compositionally biased region" description="Polar residues" evidence="1">
    <location>
        <begin position="188"/>
        <end position="200"/>
    </location>
</feature>